<dbReference type="PANTHER" id="PTHR21579:SF20">
    <property type="entry name" value="PROTEIN TINCAR"/>
    <property type="match status" value="1"/>
</dbReference>
<organism evidence="2 3">
    <name type="scientific">Leptotrombidium deliense</name>
    <dbReference type="NCBI Taxonomy" id="299467"/>
    <lineage>
        <taxon>Eukaryota</taxon>
        <taxon>Metazoa</taxon>
        <taxon>Ecdysozoa</taxon>
        <taxon>Arthropoda</taxon>
        <taxon>Chelicerata</taxon>
        <taxon>Arachnida</taxon>
        <taxon>Acari</taxon>
        <taxon>Acariformes</taxon>
        <taxon>Trombidiformes</taxon>
        <taxon>Prostigmata</taxon>
        <taxon>Anystina</taxon>
        <taxon>Parasitengona</taxon>
        <taxon>Trombiculoidea</taxon>
        <taxon>Trombiculidae</taxon>
        <taxon>Leptotrombidium</taxon>
    </lineage>
</organism>
<comment type="caution">
    <text evidence="2">The sequence shown here is derived from an EMBL/GenBank/DDBJ whole genome shotgun (WGS) entry which is preliminary data.</text>
</comment>
<feature type="transmembrane region" description="Helical" evidence="1">
    <location>
        <begin position="71"/>
        <end position="94"/>
    </location>
</feature>
<name>A0A443SH18_9ACAR</name>
<sequence length="204" mass="23714">SPWKRSTRRAENVINNNDQYEHQYSLNSLWSIWYGTIAIAFQIYIVVISVKRFTSYVSLEWPNDQPPYKELNAYVILIGVGVVVLPFFVVSAMMKIGNNANDGTKIGAEKPNYDEEAVYENIHCTLQSNKREHKLRWMLLIWKHSLPTVALLHTLAALCFLISRLLMDAQVIKYGFLEKGLFKNYLLHFKKFVNIFLGTIFCFI</sequence>
<dbReference type="OrthoDB" id="10033661at2759"/>
<dbReference type="Proteomes" id="UP000288716">
    <property type="component" value="Unassembled WGS sequence"/>
</dbReference>
<accession>A0A443SH18</accession>
<keyword evidence="1" id="KW-0472">Membrane</keyword>
<feature type="transmembrane region" description="Helical" evidence="1">
    <location>
        <begin position="146"/>
        <end position="167"/>
    </location>
</feature>
<feature type="transmembrane region" description="Helical" evidence="1">
    <location>
        <begin position="32"/>
        <end position="50"/>
    </location>
</feature>
<dbReference type="PANTHER" id="PTHR21579">
    <property type="entry name" value="PROTEIN TINCAR"/>
    <property type="match status" value="1"/>
</dbReference>
<feature type="non-terminal residue" evidence="2">
    <location>
        <position position="1"/>
    </location>
</feature>
<proteinExistence type="predicted"/>
<keyword evidence="3" id="KW-1185">Reference proteome</keyword>
<keyword evidence="1" id="KW-1133">Transmembrane helix</keyword>
<dbReference type="EMBL" id="NCKV01002452">
    <property type="protein sequence ID" value="RWS26820.1"/>
    <property type="molecule type" value="Genomic_DNA"/>
</dbReference>
<keyword evidence="1" id="KW-0812">Transmembrane</keyword>
<reference evidence="2 3" key="1">
    <citation type="journal article" date="2018" name="Gigascience">
        <title>Genomes of trombidid mites reveal novel predicted allergens and laterally-transferred genes associated with secondary metabolism.</title>
        <authorList>
            <person name="Dong X."/>
            <person name="Chaisiri K."/>
            <person name="Xia D."/>
            <person name="Armstrong S.D."/>
            <person name="Fang Y."/>
            <person name="Donnelly M.J."/>
            <person name="Kadowaki T."/>
            <person name="McGarry J.W."/>
            <person name="Darby A.C."/>
            <person name="Makepeace B.L."/>
        </authorList>
    </citation>
    <scope>NUCLEOTIDE SEQUENCE [LARGE SCALE GENOMIC DNA]</scope>
    <source>
        <strain evidence="2">UoL-UT</strain>
    </source>
</reference>
<evidence type="ECO:0000256" key="1">
    <source>
        <dbReference type="SAM" id="Phobius"/>
    </source>
</evidence>
<dbReference type="VEuPathDB" id="VectorBase:LDEU005220"/>
<gene>
    <name evidence="2" type="ORF">B4U80_05492</name>
</gene>
<dbReference type="InterPro" id="IPR053291">
    <property type="entry name" value="Ommatidial_diff-associated"/>
</dbReference>
<evidence type="ECO:0000313" key="2">
    <source>
        <dbReference type="EMBL" id="RWS26820.1"/>
    </source>
</evidence>
<dbReference type="AlphaFoldDB" id="A0A443SH18"/>
<evidence type="ECO:0000313" key="3">
    <source>
        <dbReference type="Proteomes" id="UP000288716"/>
    </source>
</evidence>
<protein>
    <submittedName>
        <fullName evidence="2">Protein tincar-like protein</fullName>
    </submittedName>
</protein>